<dbReference type="Gramene" id="BGIOSGA010334-TA">
    <property type="protein sequence ID" value="BGIOSGA010334-PA"/>
    <property type="gene ID" value="BGIOSGA010334"/>
</dbReference>
<dbReference type="EMBL" id="CM000128">
    <property type="protein sequence ID" value="EAY90830.1"/>
    <property type="molecule type" value="Genomic_DNA"/>
</dbReference>
<organism evidence="2 3">
    <name type="scientific">Oryza sativa subsp. indica</name>
    <name type="common">Rice</name>
    <dbReference type="NCBI Taxonomy" id="39946"/>
    <lineage>
        <taxon>Eukaryota</taxon>
        <taxon>Viridiplantae</taxon>
        <taxon>Streptophyta</taxon>
        <taxon>Embryophyta</taxon>
        <taxon>Tracheophyta</taxon>
        <taxon>Spermatophyta</taxon>
        <taxon>Magnoliopsida</taxon>
        <taxon>Liliopsida</taxon>
        <taxon>Poales</taxon>
        <taxon>Poaceae</taxon>
        <taxon>BOP clade</taxon>
        <taxon>Oryzoideae</taxon>
        <taxon>Oryzeae</taxon>
        <taxon>Oryzinae</taxon>
        <taxon>Oryza</taxon>
        <taxon>Oryza sativa</taxon>
    </lineage>
</organism>
<protein>
    <submittedName>
        <fullName evidence="2">Uncharacterized protein</fullName>
    </submittedName>
</protein>
<feature type="compositionally biased region" description="Basic and acidic residues" evidence="1">
    <location>
        <begin position="265"/>
        <end position="275"/>
    </location>
</feature>
<dbReference type="PANTHER" id="PTHR33890:SF5">
    <property type="entry name" value="OS10G0571000 PROTEIN"/>
    <property type="match status" value="1"/>
</dbReference>
<sequence>MADDMPVAVDDDLQELIDELMNAGPEDEADDREVEEISATALSEATEYLEDPDPPSPEQVGWAEGAVISAQSAADNMASYALDLRRALAVFAGTGRPEEAVLRKNVAWADARRAEAVEIASAARRLLEKELRCMAARDHPVIPELAALITAMRDSTKSLVLQDSGGDAVRSRKVGLLDSAIKFEDAVVGKMTALKEKLTRGAAAFAGEEDIVQALNKHAATPEPEIAESQAFSAFLLADANRAAIPVVVVQKRPAPETETETEEEPPRQRRRTGDAGDSAAQD</sequence>
<dbReference type="AlphaFoldDB" id="A2XJ20"/>
<evidence type="ECO:0000313" key="2">
    <source>
        <dbReference type="EMBL" id="EAY90830.1"/>
    </source>
</evidence>
<accession>A2XJ20</accession>
<gene>
    <name evidence="2" type="ORF">OsI_12434</name>
</gene>
<dbReference type="HOGENOM" id="CLU_085870_0_0_1"/>
<dbReference type="Proteomes" id="UP000007015">
    <property type="component" value="Chromosome 3"/>
</dbReference>
<keyword evidence="3" id="KW-1185">Reference proteome</keyword>
<evidence type="ECO:0000256" key="1">
    <source>
        <dbReference type="SAM" id="MobiDB-lite"/>
    </source>
</evidence>
<feature type="region of interest" description="Disordered" evidence="1">
    <location>
        <begin position="251"/>
        <end position="283"/>
    </location>
</feature>
<reference evidence="2 3" key="1">
    <citation type="journal article" date="2005" name="PLoS Biol.">
        <title>The genomes of Oryza sativa: a history of duplications.</title>
        <authorList>
            <person name="Yu J."/>
            <person name="Wang J."/>
            <person name="Lin W."/>
            <person name="Li S."/>
            <person name="Li H."/>
            <person name="Zhou J."/>
            <person name="Ni P."/>
            <person name="Dong W."/>
            <person name="Hu S."/>
            <person name="Zeng C."/>
            <person name="Zhang J."/>
            <person name="Zhang Y."/>
            <person name="Li R."/>
            <person name="Xu Z."/>
            <person name="Li S."/>
            <person name="Li X."/>
            <person name="Zheng H."/>
            <person name="Cong L."/>
            <person name="Lin L."/>
            <person name="Yin J."/>
            <person name="Geng J."/>
            <person name="Li G."/>
            <person name="Shi J."/>
            <person name="Liu J."/>
            <person name="Lv H."/>
            <person name="Li J."/>
            <person name="Wang J."/>
            <person name="Deng Y."/>
            <person name="Ran L."/>
            <person name="Shi X."/>
            <person name="Wang X."/>
            <person name="Wu Q."/>
            <person name="Li C."/>
            <person name="Ren X."/>
            <person name="Wang J."/>
            <person name="Wang X."/>
            <person name="Li D."/>
            <person name="Liu D."/>
            <person name="Zhang X."/>
            <person name="Ji Z."/>
            <person name="Zhao W."/>
            <person name="Sun Y."/>
            <person name="Zhang Z."/>
            <person name="Bao J."/>
            <person name="Han Y."/>
            <person name="Dong L."/>
            <person name="Ji J."/>
            <person name="Chen P."/>
            <person name="Wu S."/>
            <person name="Liu J."/>
            <person name="Xiao Y."/>
            <person name="Bu D."/>
            <person name="Tan J."/>
            <person name="Yang L."/>
            <person name="Ye C."/>
            <person name="Zhang J."/>
            <person name="Xu J."/>
            <person name="Zhou Y."/>
            <person name="Yu Y."/>
            <person name="Zhang B."/>
            <person name="Zhuang S."/>
            <person name="Wei H."/>
            <person name="Liu B."/>
            <person name="Lei M."/>
            <person name="Yu H."/>
            <person name="Li Y."/>
            <person name="Xu H."/>
            <person name="Wei S."/>
            <person name="He X."/>
            <person name="Fang L."/>
            <person name="Zhang Z."/>
            <person name="Zhang Y."/>
            <person name="Huang X."/>
            <person name="Su Z."/>
            <person name="Tong W."/>
            <person name="Li J."/>
            <person name="Tong Z."/>
            <person name="Li S."/>
            <person name="Ye J."/>
            <person name="Wang L."/>
            <person name="Fang L."/>
            <person name="Lei T."/>
            <person name="Chen C."/>
            <person name="Chen H."/>
            <person name="Xu Z."/>
            <person name="Li H."/>
            <person name="Huang H."/>
            <person name="Zhang F."/>
            <person name="Xu H."/>
            <person name="Li N."/>
            <person name="Zhao C."/>
            <person name="Li S."/>
            <person name="Dong L."/>
            <person name="Huang Y."/>
            <person name="Li L."/>
            <person name="Xi Y."/>
            <person name="Qi Q."/>
            <person name="Li W."/>
            <person name="Zhang B."/>
            <person name="Hu W."/>
            <person name="Zhang Y."/>
            <person name="Tian X."/>
            <person name="Jiao Y."/>
            <person name="Liang X."/>
            <person name="Jin J."/>
            <person name="Gao L."/>
            <person name="Zheng W."/>
            <person name="Hao B."/>
            <person name="Liu S."/>
            <person name="Wang W."/>
            <person name="Yuan L."/>
            <person name="Cao M."/>
            <person name="McDermott J."/>
            <person name="Samudrala R."/>
            <person name="Wang J."/>
            <person name="Wong G.K."/>
            <person name="Yang H."/>
        </authorList>
    </citation>
    <scope>NUCLEOTIDE SEQUENCE [LARGE SCALE GENOMIC DNA]</scope>
    <source>
        <strain evidence="3">cv. 93-11</strain>
    </source>
</reference>
<dbReference type="PANTHER" id="PTHR33890">
    <property type="entry name" value="OS10G0571000 PROTEIN"/>
    <property type="match status" value="1"/>
</dbReference>
<evidence type="ECO:0000313" key="3">
    <source>
        <dbReference type="Proteomes" id="UP000007015"/>
    </source>
</evidence>
<proteinExistence type="predicted"/>
<name>A2XJ20_ORYSI</name>